<protein>
    <submittedName>
        <fullName evidence="2">Uncharacterized protein</fullName>
    </submittedName>
</protein>
<organism evidence="2 3">
    <name type="scientific">Fusarium oligoseptatum</name>
    <dbReference type="NCBI Taxonomy" id="2604345"/>
    <lineage>
        <taxon>Eukaryota</taxon>
        <taxon>Fungi</taxon>
        <taxon>Dikarya</taxon>
        <taxon>Ascomycota</taxon>
        <taxon>Pezizomycotina</taxon>
        <taxon>Sordariomycetes</taxon>
        <taxon>Hypocreomycetidae</taxon>
        <taxon>Hypocreales</taxon>
        <taxon>Nectriaceae</taxon>
        <taxon>Fusarium</taxon>
        <taxon>Fusarium solani species complex</taxon>
    </lineage>
</organism>
<sequence>MGFETLSKLAAAGEAAYHNLSKKWENQKARYAKDEQNEKLKEEIRLRNEFLSLVTSKNDRRLSLRNGTSKMRPTQQPQSRIPSNDTHRVRKVCVIRGKLQALGKTRRHEPQQLLAIILAKRQSHIKRFRIWVDITWN</sequence>
<feature type="compositionally biased region" description="Polar residues" evidence="1">
    <location>
        <begin position="65"/>
        <end position="84"/>
    </location>
</feature>
<evidence type="ECO:0000256" key="1">
    <source>
        <dbReference type="SAM" id="MobiDB-lite"/>
    </source>
</evidence>
<keyword evidence="3" id="KW-1185">Reference proteome</keyword>
<accession>A0A428UBH5</accession>
<evidence type="ECO:0000313" key="2">
    <source>
        <dbReference type="EMBL" id="RSM11626.1"/>
    </source>
</evidence>
<evidence type="ECO:0000313" key="3">
    <source>
        <dbReference type="Proteomes" id="UP000287144"/>
    </source>
</evidence>
<proteinExistence type="predicted"/>
<feature type="region of interest" description="Disordered" evidence="1">
    <location>
        <begin position="62"/>
        <end position="87"/>
    </location>
</feature>
<reference evidence="2 3" key="1">
    <citation type="submission" date="2017-06" db="EMBL/GenBank/DDBJ databases">
        <title>Comparative genomic analysis of Ambrosia Fusariam Clade fungi.</title>
        <authorList>
            <person name="Stajich J.E."/>
            <person name="Carrillo J."/>
            <person name="Kijimoto T."/>
            <person name="Eskalen A."/>
            <person name="O'Donnell K."/>
            <person name="Kasson M."/>
        </authorList>
    </citation>
    <scope>NUCLEOTIDE SEQUENCE [LARGE SCALE GENOMIC DNA]</scope>
    <source>
        <strain evidence="2 3">NRRL62579</strain>
    </source>
</reference>
<comment type="caution">
    <text evidence="2">The sequence shown here is derived from an EMBL/GenBank/DDBJ whole genome shotgun (WGS) entry which is preliminary data.</text>
</comment>
<dbReference type="EMBL" id="NKCK01000017">
    <property type="protein sequence ID" value="RSM11626.1"/>
    <property type="molecule type" value="Genomic_DNA"/>
</dbReference>
<dbReference type="AlphaFoldDB" id="A0A428UBH5"/>
<gene>
    <name evidence="2" type="ORF">CEP52_002909</name>
</gene>
<dbReference type="Proteomes" id="UP000287144">
    <property type="component" value="Unassembled WGS sequence"/>
</dbReference>
<name>A0A428UBH5_9HYPO</name>